<feature type="compositionally biased region" description="Basic and acidic residues" evidence="1">
    <location>
        <begin position="65"/>
        <end position="91"/>
    </location>
</feature>
<accession>A0A0K2TI15</accession>
<dbReference type="AlphaFoldDB" id="A0A0K2TI15"/>
<organism evidence="2">
    <name type="scientific">Lepeophtheirus salmonis</name>
    <name type="common">Salmon louse</name>
    <name type="synonym">Caligus salmonis</name>
    <dbReference type="NCBI Taxonomy" id="72036"/>
    <lineage>
        <taxon>Eukaryota</taxon>
        <taxon>Metazoa</taxon>
        <taxon>Ecdysozoa</taxon>
        <taxon>Arthropoda</taxon>
        <taxon>Crustacea</taxon>
        <taxon>Multicrustacea</taxon>
        <taxon>Hexanauplia</taxon>
        <taxon>Copepoda</taxon>
        <taxon>Siphonostomatoida</taxon>
        <taxon>Caligidae</taxon>
        <taxon>Lepeophtheirus</taxon>
    </lineage>
</organism>
<name>A0A0K2TI15_LEPSM</name>
<proteinExistence type="predicted"/>
<protein>
    <submittedName>
        <fullName evidence="2">Uncharacterized protein</fullName>
    </submittedName>
</protein>
<evidence type="ECO:0000313" key="2">
    <source>
        <dbReference type="EMBL" id="CDW25688.1"/>
    </source>
</evidence>
<reference evidence="2" key="1">
    <citation type="submission" date="2014-05" db="EMBL/GenBank/DDBJ databases">
        <authorList>
            <person name="Chronopoulou M."/>
        </authorList>
    </citation>
    <scope>NUCLEOTIDE SEQUENCE</scope>
    <source>
        <tissue evidence="2">Whole organism</tissue>
    </source>
</reference>
<dbReference type="EMBL" id="HACA01008327">
    <property type="protein sequence ID" value="CDW25688.1"/>
    <property type="molecule type" value="Transcribed_RNA"/>
</dbReference>
<sequence>MVTTESSPSTTVDPTASCLIPFSASNELSKSLFSPRVPGALFVSLKMATTGVAGTDSTPPAAADPPKDEADPPKDEPDPSKNEPDPPKDDDTCSTVEAAPNCPAPYELSGSEVRPVLLKNTPASMLMAEQSTKAETTYESS</sequence>
<feature type="region of interest" description="Disordered" evidence="1">
    <location>
        <begin position="51"/>
        <end position="110"/>
    </location>
</feature>
<evidence type="ECO:0000256" key="1">
    <source>
        <dbReference type="SAM" id="MobiDB-lite"/>
    </source>
</evidence>